<feature type="region of interest" description="Disordered" evidence="1">
    <location>
        <begin position="1"/>
        <end position="43"/>
    </location>
</feature>
<evidence type="ECO:0000313" key="3">
    <source>
        <dbReference type="Proteomes" id="UP001177140"/>
    </source>
</evidence>
<dbReference type="Proteomes" id="UP001177140">
    <property type="component" value="Unassembled WGS sequence"/>
</dbReference>
<comment type="caution">
    <text evidence="2">The sequence shown here is derived from an EMBL/GenBank/DDBJ whole genome shotgun (WGS) entry which is preliminary data.</text>
</comment>
<proteinExistence type="predicted"/>
<accession>A0AA41RJN1</accession>
<sequence>MESAKRKMEMQDLRLEQDSTMRCSDSHDYGKIEGEQRGLQDDVSCNSKAKEAINRQLESEMEGRTSDALTAAPLTMNKNMLRNTENILTSDISASNFSFLRVALISKVESGNVPLPKQGCSDNEKDLVPSFKRPFSGQKGCEFGIKCTADDTPLSSAPKRRIGEDGKHKVQCFEVVAVSSKSKICPVNPCAGDVTFSSGVHNIEEFITSEQQRIFPLRKCIEKKSQTDSDNEDSSSDSEDAVGKGIDFRAL</sequence>
<protein>
    <submittedName>
        <fullName evidence="2">Uncharacterized protein</fullName>
    </submittedName>
</protein>
<organism evidence="2 3">
    <name type="scientific">Papaver nudicaule</name>
    <name type="common">Iceland poppy</name>
    <dbReference type="NCBI Taxonomy" id="74823"/>
    <lineage>
        <taxon>Eukaryota</taxon>
        <taxon>Viridiplantae</taxon>
        <taxon>Streptophyta</taxon>
        <taxon>Embryophyta</taxon>
        <taxon>Tracheophyta</taxon>
        <taxon>Spermatophyta</taxon>
        <taxon>Magnoliopsida</taxon>
        <taxon>Ranunculales</taxon>
        <taxon>Papaveraceae</taxon>
        <taxon>Papaveroideae</taxon>
        <taxon>Papaver</taxon>
    </lineage>
</organism>
<dbReference type="AlphaFoldDB" id="A0AA41RJN1"/>
<dbReference type="EMBL" id="JAJJMA010001921">
    <property type="protein sequence ID" value="MCL7021547.1"/>
    <property type="molecule type" value="Genomic_DNA"/>
</dbReference>
<gene>
    <name evidence="2" type="ORF">MKW94_030734</name>
</gene>
<feature type="compositionally biased region" description="Acidic residues" evidence="1">
    <location>
        <begin position="229"/>
        <end position="240"/>
    </location>
</feature>
<feature type="region of interest" description="Disordered" evidence="1">
    <location>
        <begin position="225"/>
        <end position="251"/>
    </location>
</feature>
<reference evidence="2" key="1">
    <citation type="submission" date="2022-03" db="EMBL/GenBank/DDBJ databases">
        <title>A functionally conserved STORR gene fusion in Papaver species that diverged 16.8 million years ago.</title>
        <authorList>
            <person name="Catania T."/>
        </authorList>
    </citation>
    <scope>NUCLEOTIDE SEQUENCE</scope>
    <source>
        <strain evidence="2">S-191538</strain>
    </source>
</reference>
<evidence type="ECO:0000313" key="2">
    <source>
        <dbReference type="EMBL" id="MCL7021547.1"/>
    </source>
</evidence>
<keyword evidence="3" id="KW-1185">Reference proteome</keyword>
<evidence type="ECO:0000256" key="1">
    <source>
        <dbReference type="SAM" id="MobiDB-lite"/>
    </source>
</evidence>
<feature type="compositionally biased region" description="Basic and acidic residues" evidence="1">
    <location>
        <begin position="1"/>
        <end position="40"/>
    </location>
</feature>
<name>A0AA41RJN1_PAPNU</name>